<dbReference type="Gene3D" id="3.30.70.330">
    <property type="match status" value="2"/>
</dbReference>
<sequence>MASKTILKEETVKKVIRQVEFYFSDSNLPTDNFLRNTISENEDGMVSLALICSFSRMRTHLSLGDVKADGVPEDTVNAVAETLRTSNFLKISEDGKKVGRKTQLVKPEDVIEQIDTRTVAASPLPYDVKLEDVESYFSQFGTVNSVRLPKHVSHKNAFCGTALVEFSTEEDAEKILMQTLAFAGADLELKPKKDFDAEREKEAEKFEKVQGPGNRKVSEEASYPKGLIVAFTLKSKSSGDVSKQNGTEEHVSEMEVSKTDGESVANVSEEASKVSEDSKDGSEEKKEVACDESNADKEMKTDGESVANVSEEASKVSEDSKDGSEEKKEVACDESNADKEMKEIDDSEEKKDLASDESNGDKEVKESNDGEKTSENADKKDEQKKPTEGKPTAASFKNNQDVVIREDLKAVFEKFGTVKYIDFKMGEESGYIRFEEPEASQKARAAAVLNEEGGLLVKNYIATLEPVSGDAEKEYWSQIQGNQKSYKGNRGRGGKFNRGGGRRGRGRDDRSSGGRPNKVQRVAA</sequence>
<evidence type="ECO:0000259" key="9">
    <source>
        <dbReference type="PROSITE" id="PS50961"/>
    </source>
</evidence>
<evidence type="ECO:0008006" key="13">
    <source>
        <dbReference type="Google" id="ProtNLM"/>
    </source>
</evidence>
<dbReference type="PANTHER" id="PTHR22792:SF140">
    <property type="entry name" value="ACHILLES, ISOFORM A"/>
    <property type="match status" value="1"/>
</dbReference>
<dbReference type="SUPFAM" id="SSF46785">
    <property type="entry name" value="Winged helix' DNA-binding domain"/>
    <property type="match status" value="1"/>
</dbReference>
<evidence type="ECO:0000259" key="10">
    <source>
        <dbReference type="PROSITE" id="PS51939"/>
    </source>
</evidence>
<dbReference type="GO" id="GO:1990904">
    <property type="term" value="C:ribonucleoprotein complex"/>
    <property type="evidence" value="ECO:0007669"/>
    <property type="project" value="UniProtKB-UniRule"/>
</dbReference>
<dbReference type="SUPFAM" id="SSF54928">
    <property type="entry name" value="RNA-binding domain, RBD"/>
    <property type="match status" value="2"/>
</dbReference>
<feature type="compositionally biased region" description="Basic residues" evidence="7">
    <location>
        <begin position="487"/>
        <end position="505"/>
    </location>
</feature>
<comment type="function">
    <text evidence="5">Binds to the 3' poly(U) terminus of nascent RNA polymerase III transcripts, protecting them from exonuclease digestion and facilitating their folding and maturation.</text>
</comment>
<dbReference type="InterPro" id="IPR045180">
    <property type="entry name" value="La_dom_prot"/>
</dbReference>
<keyword evidence="3 6" id="KW-0694">RNA-binding</keyword>
<evidence type="ECO:0000313" key="12">
    <source>
        <dbReference type="Proteomes" id="UP001443914"/>
    </source>
</evidence>
<organism evidence="11 12">
    <name type="scientific">Saponaria officinalis</name>
    <name type="common">Common soapwort</name>
    <name type="synonym">Lychnis saponaria</name>
    <dbReference type="NCBI Taxonomy" id="3572"/>
    <lineage>
        <taxon>Eukaryota</taxon>
        <taxon>Viridiplantae</taxon>
        <taxon>Streptophyta</taxon>
        <taxon>Embryophyta</taxon>
        <taxon>Tracheophyta</taxon>
        <taxon>Spermatophyta</taxon>
        <taxon>Magnoliopsida</taxon>
        <taxon>eudicotyledons</taxon>
        <taxon>Gunneridae</taxon>
        <taxon>Pentapetalae</taxon>
        <taxon>Caryophyllales</taxon>
        <taxon>Caryophyllaceae</taxon>
        <taxon>Caryophylleae</taxon>
        <taxon>Saponaria</taxon>
    </lineage>
</organism>
<feature type="compositionally biased region" description="Basic and acidic residues" evidence="7">
    <location>
        <begin position="246"/>
        <end position="261"/>
    </location>
</feature>
<reference evidence="11" key="1">
    <citation type="submission" date="2024-03" db="EMBL/GenBank/DDBJ databases">
        <title>WGS assembly of Saponaria officinalis var. Norfolk2.</title>
        <authorList>
            <person name="Jenkins J."/>
            <person name="Shu S."/>
            <person name="Grimwood J."/>
            <person name="Barry K."/>
            <person name="Goodstein D."/>
            <person name="Schmutz J."/>
            <person name="Leebens-Mack J."/>
            <person name="Osbourn A."/>
        </authorList>
    </citation>
    <scope>NUCLEOTIDE SEQUENCE [LARGE SCALE GENOMIC DNA]</scope>
    <source>
        <strain evidence="11">JIC</strain>
    </source>
</reference>
<comment type="subcellular location">
    <subcellularLocation>
        <location evidence="1">Nucleus</location>
        <location evidence="1">Nucleolus</location>
    </subcellularLocation>
    <subcellularLocation>
        <location evidence="2">Nucleus</location>
        <location evidence="2">Nucleoplasm</location>
    </subcellularLocation>
</comment>
<evidence type="ECO:0000256" key="7">
    <source>
        <dbReference type="SAM" id="MobiDB-lite"/>
    </source>
</evidence>
<dbReference type="FunFam" id="1.10.10.10:FF:000795">
    <property type="entry name" value="La protein 2"/>
    <property type="match status" value="1"/>
</dbReference>
<evidence type="ECO:0000256" key="1">
    <source>
        <dbReference type="ARBA" id="ARBA00004604"/>
    </source>
</evidence>
<feature type="compositionally biased region" description="Basic and acidic residues" evidence="7">
    <location>
        <begin position="270"/>
        <end position="303"/>
    </location>
</feature>
<feature type="compositionally biased region" description="Basic and acidic residues" evidence="7">
    <location>
        <begin position="196"/>
        <end position="208"/>
    </location>
</feature>
<dbReference type="PROSITE" id="PS50961">
    <property type="entry name" value="HTH_LA"/>
    <property type="match status" value="1"/>
</dbReference>
<feature type="compositionally biased region" description="Basic and acidic residues" evidence="7">
    <location>
        <begin position="312"/>
        <end position="388"/>
    </location>
</feature>
<dbReference type="InterPro" id="IPR000504">
    <property type="entry name" value="RRM_dom"/>
</dbReference>
<dbReference type="InterPro" id="IPR036390">
    <property type="entry name" value="WH_DNA-bd_sf"/>
</dbReference>
<feature type="domain" description="XRRM" evidence="10">
    <location>
        <begin position="387"/>
        <end position="509"/>
    </location>
</feature>
<keyword evidence="4" id="KW-0539">Nucleus</keyword>
<keyword evidence="12" id="KW-1185">Reference proteome</keyword>
<dbReference type="PROSITE" id="PS50102">
    <property type="entry name" value="RRM"/>
    <property type="match status" value="1"/>
</dbReference>
<evidence type="ECO:0000313" key="11">
    <source>
        <dbReference type="EMBL" id="KAK9683720.1"/>
    </source>
</evidence>
<dbReference type="InterPro" id="IPR035979">
    <property type="entry name" value="RBD_domain_sf"/>
</dbReference>
<evidence type="ECO:0000256" key="5">
    <source>
        <dbReference type="ARBA" id="ARBA00057261"/>
    </source>
</evidence>
<feature type="domain" description="HTH La-type RNA-binding" evidence="9">
    <location>
        <begin position="5"/>
        <end position="110"/>
    </location>
</feature>
<dbReference type="InterPro" id="IPR006630">
    <property type="entry name" value="La_HTH"/>
</dbReference>
<dbReference type="InterPro" id="IPR012677">
    <property type="entry name" value="Nucleotide-bd_a/b_plait_sf"/>
</dbReference>
<dbReference type="Proteomes" id="UP001443914">
    <property type="component" value="Unassembled WGS sequence"/>
</dbReference>
<evidence type="ECO:0000256" key="4">
    <source>
        <dbReference type="ARBA" id="ARBA00023242"/>
    </source>
</evidence>
<dbReference type="GO" id="GO:0006396">
    <property type="term" value="P:RNA processing"/>
    <property type="evidence" value="ECO:0007669"/>
    <property type="project" value="InterPro"/>
</dbReference>
<proteinExistence type="predicted"/>
<dbReference type="PROSITE" id="PS51939">
    <property type="entry name" value="XRRM"/>
    <property type="match status" value="1"/>
</dbReference>
<dbReference type="SMART" id="SM00360">
    <property type="entry name" value="RRM"/>
    <property type="match status" value="2"/>
</dbReference>
<dbReference type="Pfam" id="PF00076">
    <property type="entry name" value="RRM_1"/>
    <property type="match status" value="1"/>
</dbReference>
<dbReference type="PRINTS" id="PR00302">
    <property type="entry name" value="LUPUSLA"/>
</dbReference>
<feature type="region of interest" description="Disordered" evidence="7">
    <location>
        <begin position="238"/>
        <end position="398"/>
    </location>
</feature>
<dbReference type="EMBL" id="JBDFQZ010000010">
    <property type="protein sequence ID" value="KAK9683720.1"/>
    <property type="molecule type" value="Genomic_DNA"/>
</dbReference>
<evidence type="ECO:0000256" key="6">
    <source>
        <dbReference type="PROSITE-ProRule" id="PRU00332"/>
    </source>
</evidence>
<feature type="region of interest" description="Disordered" evidence="7">
    <location>
        <begin position="196"/>
        <end position="220"/>
    </location>
</feature>
<dbReference type="AlphaFoldDB" id="A0AAW1I3G8"/>
<dbReference type="SMART" id="SM00715">
    <property type="entry name" value="LA"/>
    <property type="match status" value="1"/>
</dbReference>
<feature type="region of interest" description="Disordered" evidence="7">
    <location>
        <begin position="481"/>
        <end position="524"/>
    </location>
</feature>
<dbReference type="InterPro" id="IPR036388">
    <property type="entry name" value="WH-like_DNA-bd_sf"/>
</dbReference>
<evidence type="ECO:0000256" key="2">
    <source>
        <dbReference type="ARBA" id="ARBA00004642"/>
    </source>
</evidence>
<dbReference type="Pfam" id="PF08777">
    <property type="entry name" value="RRM_3"/>
    <property type="match status" value="1"/>
</dbReference>
<dbReference type="Pfam" id="PF05383">
    <property type="entry name" value="La"/>
    <property type="match status" value="1"/>
</dbReference>
<evidence type="ECO:0000256" key="3">
    <source>
        <dbReference type="ARBA" id="ARBA00022884"/>
    </source>
</evidence>
<dbReference type="CDD" id="cd12291">
    <property type="entry name" value="RRM1_La"/>
    <property type="match status" value="1"/>
</dbReference>
<dbReference type="InterPro" id="IPR014886">
    <property type="entry name" value="La_xRRM"/>
</dbReference>
<name>A0AAW1I3G8_SAPOF</name>
<dbReference type="Gene3D" id="1.10.10.10">
    <property type="entry name" value="Winged helix-like DNA-binding domain superfamily/Winged helix DNA-binding domain"/>
    <property type="match status" value="1"/>
</dbReference>
<gene>
    <name evidence="11" type="ORF">RND81_10G160600</name>
</gene>
<dbReference type="InterPro" id="IPR002344">
    <property type="entry name" value="Lupus_La"/>
</dbReference>
<dbReference type="GO" id="GO:0003729">
    <property type="term" value="F:mRNA binding"/>
    <property type="evidence" value="ECO:0007669"/>
    <property type="project" value="TreeGrafter"/>
</dbReference>
<evidence type="ECO:0000259" key="8">
    <source>
        <dbReference type="PROSITE" id="PS50102"/>
    </source>
</evidence>
<comment type="caution">
    <text evidence="11">The sequence shown here is derived from an EMBL/GenBank/DDBJ whole genome shotgun (WGS) entry which is preliminary data.</text>
</comment>
<dbReference type="GO" id="GO:0005654">
    <property type="term" value="C:nucleoplasm"/>
    <property type="evidence" value="ECO:0007669"/>
    <property type="project" value="UniProtKB-SubCell"/>
</dbReference>
<accession>A0AAW1I3G8</accession>
<protein>
    <recommendedName>
        <fullName evidence="13">La protein 1</fullName>
    </recommendedName>
</protein>
<feature type="domain" description="RRM" evidence="8">
    <location>
        <begin position="117"/>
        <end position="194"/>
    </location>
</feature>
<dbReference type="GO" id="GO:0005730">
    <property type="term" value="C:nucleolus"/>
    <property type="evidence" value="ECO:0007669"/>
    <property type="project" value="UniProtKB-SubCell"/>
</dbReference>
<dbReference type="PANTHER" id="PTHR22792">
    <property type="entry name" value="LUPUS LA PROTEIN-RELATED"/>
    <property type="match status" value="1"/>
</dbReference>
<dbReference type="CDD" id="cd08030">
    <property type="entry name" value="LA_like_plant"/>
    <property type="match status" value="1"/>
</dbReference>